<proteinExistence type="predicted"/>
<dbReference type="EMBL" id="WNKT01000002">
    <property type="protein sequence ID" value="MTW19850.1"/>
    <property type="molecule type" value="Genomic_DNA"/>
</dbReference>
<dbReference type="InterPro" id="IPR011201">
    <property type="entry name" value="Zinc-ribbon_6_bact"/>
</dbReference>
<evidence type="ECO:0000313" key="2">
    <source>
        <dbReference type="EMBL" id="MTW19850.1"/>
    </source>
</evidence>
<name>A0A6N8E8N3_9GAMM</name>
<dbReference type="PIRSF" id="PIRSF012641">
    <property type="entry name" value="UCP012641"/>
    <property type="match status" value="1"/>
</dbReference>
<keyword evidence="3" id="KW-1185">Reference proteome</keyword>
<evidence type="ECO:0000313" key="3">
    <source>
        <dbReference type="Proteomes" id="UP000434044"/>
    </source>
</evidence>
<comment type="caution">
    <text evidence="2">The sequence shown here is derived from an EMBL/GenBank/DDBJ whole genome shotgun (WGS) entry which is preliminary data.</text>
</comment>
<dbReference type="InterPro" id="IPR031321">
    <property type="entry name" value="UCP012641"/>
</dbReference>
<protein>
    <recommendedName>
        <fullName evidence="1">Zinc-ribbon domain-containing protein</fullName>
    </recommendedName>
</protein>
<dbReference type="AlphaFoldDB" id="A0A6N8E8N3"/>
<gene>
    <name evidence="2" type="ORF">GJ668_01935</name>
</gene>
<reference evidence="2 3" key="1">
    <citation type="submission" date="2019-11" db="EMBL/GenBank/DDBJ databases">
        <title>Whole-genome sequence of the anaerobic purple sulfur bacterium Allochromatium palmeri DSM 15591.</title>
        <authorList>
            <person name="Kyndt J.A."/>
            <person name="Meyer T.E."/>
        </authorList>
    </citation>
    <scope>NUCLEOTIDE SEQUENCE [LARGE SCALE GENOMIC DNA]</scope>
    <source>
        <strain evidence="2 3">DSM 15591</strain>
    </source>
</reference>
<dbReference type="RefSeq" id="WP_155448430.1">
    <property type="nucleotide sequence ID" value="NZ_WNKT01000002.1"/>
</dbReference>
<sequence length="360" mass="41699">MKLFNCARCGNLLYFENVTCNHCGATLGFLPDSLRLAALEPLGNGHWRAVGETRRYRMCINYSEHAVCNWMLDAADTERAFCLACDLNRTIPDLSVAGHRELWQKLETEKRRLIYSILQLNLPLNPKRTDPAGLAFDFLADAPPLFSERGRILTGHDRGLITINIAEADPAARERMRDQMDEAYRTILGHFRHESGHYYWDRLIRNSAWLWPFRALFGDDTRDYTQALETHYSSGPPPDWAEHFVSAYASSHPWEDWAESWAHYLHIVDTLETAYEYGLRIHPRADNTHLHTAWQDLNAYREDRFETLIEHWLPLTFALNSLNRSMGYEHAYPFVLAPAAIEKLHFVHRVVRESANTATD</sequence>
<dbReference type="Pfam" id="PF10005">
    <property type="entry name" value="Zn_ribbon_DZR_6"/>
    <property type="match status" value="1"/>
</dbReference>
<dbReference type="Pfam" id="PF15887">
    <property type="entry name" value="Peptidase_Mx"/>
    <property type="match status" value="1"/>
</dbReference>
<feature type="domain" description="Zinc-ribbon" evidence="1">
    <location>
        <begin position="3"/>
        <end position="95"/>
    </location>
</feature>
<evidence type="ECO:0000259" key="1">
    <source>
        <dbReference type="Pfam" id="PF10005"/>
    </source>
</evidence>
<organism evidence="2 3">
    <name type="scientific">Allochromatium palmeri</name>
    <dbReference type="NCBI Taxonomy" id="231048"/>
    <lineage>
        <taxon>Bacteria</taxon>
        <taxon>Pseudomonadati</taxon>
        <taxon>Pseudomonadota</taxon>
        <taxon>Gammaproteobacteria</taxon>
        <taxon>Chromatiales</taxon>
        <taxon>Chromatiaceae</taxon>
        <taxon>Allochromatium</taxon>
    </lineage>
</organism>
<dbReference type="OrthoDB" id="256753at2"/>
<accession>A0A6N8E8N3</accession>
<dbReference type="Gene3D" id="3.40.390.70">
    <property type="match status" value="1"/>
</dbReference>
<dbReference type="Proteomes" id="UP000434044">
    <property type="component" value="Unassembled WGS sequence"/>
</dbReference>